<dbReference type="AlphaFoldDB" id="A0A7D9E8T1"/>
<proteinExistence type="predicted"/>
<evidence type="ECO:0000313" key="2">
    <source>
        <dbReference type="Proteomes" id="UP001152795"/>
    </source>
</evidence>
<comment type="caution">
    <text evidence="1">The sequence shown here is derived from an EMBL/GenBank/DDBJ whole genome shotgun (WGS) entry which is preliminary data.</text>
</comment>
<gene>
    <name evidence="1" type="ORF">PACLA_8A044734</name>
</gene>
<evidence type="ECO:0000313" key="1">
    <source>
        <dbReference type="EMBL" id="CAB4002701.1"/>
    </source>
</evidence>
<sequence length="611" mass="70172">MFWLSALLLSCVKRVDILPFFRSDHSIVYLELCLPSGTHRGHGVWKLNTRHLSDESFVKLVSDFWSSWRVYKSSFLSLTAWWDAGNARLKQYIREFSKKKAVSRRKLITSLEHTLFHLNRRLLDGDEVLPIIEDVKSELEAAHRDQARGARIRANVQWAEEGEASTKYFFGLERIARAWVAFYGLLFTSQSLDRIEQDFFLNSLSMQLSSAEQSLCEGGLTEGECKRALDAMATAITNRLLGVIAKVTHSDQTCGVPGRNSLESVRLLKDVVFHANQNRKAAAIISLDQEKAFDRVEWGYFIPCIEDYEFWSILPEMDLALNALFHLFTRYEKASGAKLNVKICHGLLIGTWQSRSNLPIALDWSNVEIIVLGSRISNDNEEQWVSKIKALKTTLSAWNRRALSFRGRALIANMLGLSTLWYICSVSVIPEEIIKAVNGEVFPFVWRKKREWLARSPVTQRPNHGGLGVVDVHRKMLSLHVLWVKRLIFRPNMPWTSFFSQYLKRAFPGRSVHQILILAVLPKYAMDALPPFYRSVMTAWFALERKFVDNEYVICGPRKSVVTLEQLSASFVYDTLSHQHRKQHRCVKKYANWGLPVDWSKFGCPFFSGVS</sequence>
<accession>A0A7D9E8T1</accession>
<organism evidence="1 2">
    <name type="scientific">Paramuricea clavata</name>
    <name type="common">Red gorgonian</name>
    <name type="synonym">Violescent sea-whip</name>
    <dbReference type="NCBI Taxonomy" id="317549"/>
    <lineage>
        <taxon>Eukaryota</taxon>
        <taxon>Metazoa</taxon>
        <taxon>Cnidaria</taxon>
        <taxon>Anthozoa</taxon>
        <taxon>Octocorallia</taxon>
        <taxon>Malacalcyonacea</taxon>
        <taxon>Plexauridae</taxon>
        <taxon>Paramuricea</taxon>
    </lineage>
</organism>
<dbReference type="PANTHER" id="PTHR31635:SF196">
    <property type="entry name" value="REVERSE TRANSCRIPTASE DOMAIN-CONTAINING PROTEIN-RELATED"/>
    <property type="match status" value="1"/>
</dbReference>
<dbReference type="Proteomes" id="UP001152795">
    <property type="component" value="Unassembled WGS sequence"/>
</dbReference>
<dbReference type="EMBL" id="CACRXK020004427">
    <property type="protein sequence ID" value="CAB4002701.1"/>
    <property type="molecule type" value="Genomic_DNA"/>
</dbReference>
<name>A0A7D9E8T1_PARCT</name>
<keyword evidence="2" id="KW-1185">Reference proteome</keyword>
<dbReference type="PANTHER" id="PTHR31635">
    <property type="entry name" value="REVERSE TRANSCRIPTASE DOMAIN-CONTAINING PROTEIN-RELATED"/>
    <property type="match status" value="1"/>
</dbReference>
<dbReference type="OrthoDB" id="416119at2759"/>
<protein>
    <submittedName>
        <fullName evidence="1">Uncharacterized protein</fullName>
    </submittedName>
</protein>
<reference evidence="1" key="1">
    <citation type="submission" date="2020-04" db="EMBL/GenBank/DDBJ databases">
        <authorList>
            <person name="Alioto T."/>
            <person name="Alioto T."/>
            <person name="Gomez Garrido J."/>
        </authorList>
    </citation>
    <scope>NUCLEOTIDE SEQUENCE</scope>
    <source>
        <strain evidence="1">A484AB</strain>
    </source>
</reference>